<sequence length="449" mass="52001">MPVVKLSIANESHFAFSQEQFRQKRSYTDARTNDDESSLLRLLPVTHTQLKLNEVPGRNTSWLIPNENVTFLSGNTEEYILVNPDGTGYHRTVYDDPILLNRIQTQLEQDHEAIKPLTRARLLFDYFTFAENDYCKYSTALSLATYLQRDKSLAVWTAFLDKFIDIYSKFLSHPDCDYAMLEYFLQSKIDYRLEEIGKLSDISEELKLLRDKLLHLACRYTPFPSQNQQNRLMKKPYCLSLAQNLFQKWSDNPAGVSPLNSIFPETLRTELECAIVAYGGKQAFDFLFEKFQNLTAKNESYFDTLKSLACAREGDVIQVLLEKTLLPTSDGGFSVEDTWQLIYYIIDIPFANGRAQILPFLSKNFEQIIDKIGDVYDRPIPQVLLSLADYFSTTEQRNEVEEFVELHQNKIFNGSDSNFAIKIKEAFEVIDTNIQWRKIYGQDILKSIL</sequence>
<dbReference type="PANTHER" id="PTHR11533">
    <property type="entry name" value="PROTEASE M1 ZINC METALLOPROTEASE"/>
    <property type="match status" value="1"/>
</dbReference>
<dbReference type="PANTHER" id="PTHR11533:SF299">
    <property type="entry name" value="AMINOPEPTIDASE"/>
    <property type="match status" value="1"/>
</dbReference>
<dbReference type="InterPro" id="IPR050344">
    <property type="entry name" value="Peptidase_M1_aminopeptidases"/>
</dbReference>
<comment type="caution">
    <text evidence="3">The sequence shown here is derived from an EMBL/GenBank/DDBJ whole genome shotgun (WGS) entry which is preliminary data.</text>
</comment>
<organism evidence="3 4">
    <name type="scientific">Orchesella dallaii</name>
    <dbReference type="NCBI Taxonomy" id="48710"/>
    <lineage>
        <taxon>Eukaryota</taxon>
        <taxon>Metazoa</taxon>
        <taxon>Ecdysozoa</taxon>
        <taxon>Arthropoda</taxon>
        <taxon>Hexapoda</taxon>
        <taxon>Collembola</taxon>
        <taxon>Entomobryomorpha</taxon>
        <taxon>Entomobryoidea</taxon>
        <taxon>Orchesellidae</taxon>
        <taxon>Orchesellinae</taxon>
        <taxon>Orchesella</taxon>
    </lineage>
</organism>
<dbReference type="Gene3D" id="2.60.40.1910">
    <property type="match status" value="1"/>
</dbReference>
<comment type="similarity">
    <text evidence="1">Belongs to the peptidase M1 family.</text>
</comment>
<dbReference type="EMBL" id="CAXLJM020000164">
    <property type="protein sequence ID" value="CAL8147126.1"/>
    <property type="molecule type" value="Genomic_DNA"/>
</dbReference>
<accession>A0ABP1S984</accession>
<proteinExistence type="inferred from homology"/>
<keyword evidence="4" id="KW-1185">Reference proteome</keyword>
<name>A0ABP1S984_9HEXA</name>
<dbReference type="InterPro" id="IPR024571">
    <property type="entry name" value="ERAP1-like_C_dom"/>
</dbReference>
<feature type="domain" description="ERAP1-like C-terminal" evidence="2">
    <location>
        <begin position="79"/>
        <end position="411"/>
    </location>
</feature>
<evidence type="ECO:0000313" key="4">
    <source>
        <dbReference type="Proteomes" id="UP001642540"/>
    </source>
</evidence>
<dbReference type="Proteomes" id="UP001642540">
    <property type="component" value="Unassembled WGS sequence"/>
</dbReference>
<evidence type="ECO:0000259" key="2">
    <source>
        <dbReference type="Pfam" id="PF11838"/>
    </source>
</evidence>
<reference evidence="3 4" key="1">
    <citation type="submission" date="2024-08" db="EMBL/GenBank/DDBJ databases">
        <authorList>
            <person name="Cucini C."/>
            <person name="Frati F."/>
        </authorList>
    </citation>
    <scope>NUCLEOTIDE SEQUENCE [LARGE SCALE GENOMIC DNA]</scope>
</reference>
<evidence type="ECO:0000313" key="3">
    <source>
        <dbReference type="EMBL" id="CAL8147126.1"/>
    </source>
</evidence>
<gene>
    <name evidence="3" type="ORF">ODALV1_LOCUS31044</name>
</gene>
<dbReference type="Pfam" id="PF11838">
    <property type="entry name" value="ERAP1_C"/>
    <property type="match status" value="1"/>
</dbReference>
<evidence type="ECO:0000256" key="1">
    <source>
        <dbReference type="ARBA" id="ARBA00010136"/>
    </source>
</evidence>
<protein>
    <recommendedName>
        <fullName evidence="2">ERAP1-like C-terminal domain-containing protein</fullName>
    </recommendedName>
</protein>
<dbReference type="Gene3D" id="1.25.50.20">
    <property type="match status" value="1"/>
</dbReference>